<dbReference type="PANTHER" id="PTHR33383:SF1">
    <property type="entry name" value="MEMBRANE PROTEIN INSERTION EFFICIENCY FACTOR-RELATED"/>
    <property type="match status" value="1"/>
</dbReference>
<dbReference type="Proteomes" id="UP001168552">
    <property type="component" value="Unassembled WGS sequence"/>
</dbReference>
<comment type="function">
    <text evidence="1">Could be involved in insertion of integral membrane proteins into the membrane.</text>
</comment>
<proteinExistence type="inferred from homology"/>
<dbReference type="InterPro" id="IPR002696">
    <property type="entry name" value="Membr_insert_effic_factor_YidD"/>
</dbReference>
<keyword evidence="1" id="KW-1003">Cell membrane</keyword>
<gene>
    <name evidence="2" type="primary">yidD</name>
    <name evidence="2" type="ORF">QWY31_00965</name>
</gene>
<dbReference type="PANTHER" id="PTHR33383">
    <property type="entry name" value="MEMBRANE PROTEIN INSERTION EFFICIENCY FACTOR-RELATED"/>
    <property type="match status" value="1"/>
</dbReference>
<accession>A0ABT8F1Y1</accession>
<reference evidence="2" key="1">
    <citation type="submission" date="2023-06" db="EMBL/GenBank/DDBJ databases">
        <title>Cytophagales bacterium Strain LB-30, isolated from soil.</title>
        <authorList>
            <person name="Liu B."/>
        </authorList>
    </citation>
    <scope>NUCLEOTIDE SEQUENCE</scope>
    <source>
        <strain evidence="2">LB-30</strain>
    </source>
</reference>
<evidence type="ECO:0000313" key="2">
    <source>
        <dbReference type="EMBL" id="MDN4164046.1"/>
    </source>
</evidence>
<name>A0ABT8F1Y1_9BACT</name>
<comment type="similarity">
    <text evidence="1">Belongs to the UPF0161 family.</text>
</comment>
<dbReference type="RefSeq" id="WP_320002573.1">
    <property type="nucleotide sequence ID" value="NZ_JAUHJS010000001.1"/>
</dbReference>
<dbReference type="NCBIfam" id="TIGR00278">
    <property type="entry name" value="membrane protein insertion efficiency factor YidD"/>
    <property type="match status" value="1"/>
</dbReference>
<evidence type="ECO:0000313" key="3">
    <source>
        <dbReference type="Proteomes" id="UP001168552"/>
    </source>
</evidence>
<comment type="subcellular location">
    <subcellularLocation>
        <location evidence="1">Cell membrane</location>
        <topology evidence="1">Peripheral membrane protein</topology>
        <orientation evidence="1">Cytoplasmic side</orientation>
    </subcellularLocation>
</comment>
<dbReference type="SMART" id="SM01234">
    <property type="entry name" value="Haemolytic"/>
    <property type="match status" value="1"/>
</dbReference>
<sequence>MKEKVTWGQKLAIVPVRFYQLAISPMLGAHCRHTPTCSQYTIEAIKEWGPWRGIWLGTKRLSKCHPWGTSGYDPVPKKQNHP</sequence>
<keyword evidence="3" id="KW-1185">Reference proteome</keyword>
<evidence type="ECO:0000256" key="1">
    <source>
        <dbReference type="HAMAP-Rule" id="MF_00386"/>
    </source>
</evidence>
<dbReference type="EMBL" id="JAUHJS010000001">
    <property type="protein sequence ID" value="MDN4164046.1"/>
    <property type="molecule type" value="Genomic_DNA"/>
</dbReference>
<comment type="caution">
    <text evidence="2">The sequence shown here is derived from an EMBL/GenBank/DDBJ whole genome shotgun (WGS) entry which is preliminary data.</text>
</comment>
<organism evidence="2 3">
    <name type="scientific">Shiella aurantiaca</name>
    <dbReference type="NCBI Taxonomy" id="3058365"/>
    <lineage>
        <taxon>Bacteria</taxon>
        <taxon>Pseudomonadati</taxon>
        <taxon>Bacteroidota</taxon>
        <taxon>Cytophagia</taxon>
        <taxon>Cytophagales</taxon>
        <taxon>Shiellaceae</taxon>
        <taxon>Shiella</taxon>
    </lineage>
</organism>
<dbReference type="Pfam" id="PF01809">
    <property type="entry name" value="YidD"/>
    <property type="match status" value="1"/>
</dbReference>
<dbReference type="HAMAP" id="MF_00386">
    <property type="entry name" value="UPF0161_YidD"/>
    <property type="match status" value="1"/>
</dbReference>
<keyword evidence="1" id="KW-0472">Membrane</keyword>
<protein>
    <recommendedName>
        <fullName evidence="1">Putative membrane protein insertion efficiency factor</fullName>
    </recommendedName>
</protein>